<keyword evidence="1" id="KW-0472">Membrane</keyword>
<name>A0ABX9TZD9_9GAMM</name>
<accession>A0ABX9TZD9</accession>
<gene>
    <name evidence="2" type="ORF">D9K81_03160</name>
</gene>
<keyword evidence="3" id="KW-1185">Reference proteome</keyword>
<organism evidence="2 3">
    <name type="scientific">Acinetobacter chengduensis</name>
    <dbReference type="NCBI Taxonomy" id="2420890"/>
    <lineage>
        <taxon>Bacteria</taxon>
        <taxon>Pseudomonadati</taxon>
        <taxon>Pseudomonadota</taxon>
        <taxon>Gammaproteobacteria</taxon>
        <taxon>Moraxellales</taxon>
        <taxon>Moraxellaceae</taxon>
        <taxon>Acinetobacter</taxon>
    </lineage>
</organism>
<evidence type="ECO:0000313" key="2">
    <source>
        <dbReference type="EMBL" id="RLL23389.1"/>
    </source>
</evidence>
<evidence type="ECO:0000313" key="3">
    <source>
        <dbReference type="Proteomes" id="UP000280271"/>
    </source>
</evidence>
<feature type="transmembrane region" description="Helical" evidence="1">
    <location>
        <begin position="23"/>
        <end position="43"/>
    </location>
</feature>
<comment type="caution">
    <text evidence="2">The sequence shown here is derived from an EMBL/GenBank/DDBJ whole genome shotgun (WGS) entry which is preliminary data.</text>
</comment>
<reference evidence="2 3" key="1">
    <citation type="submission" date="2018-09" db="EMBL/GenBank/DDBJ databases">
        <title>The draft genome of Acinetobacter sp. strains.</title>
        <authorList>
            <person name="Qin J."/>
            <person name="Feng Y."/>
            <person name="Zong Z."/>
        </authorList>
    </citation>
    <scope>NUCLEOTIDE SEQUENCE [LARGE SCALE GENOMIC DNA]</scope>
    <source>
        <strain evidence="2 3">WCHAc060005</strain>
    </source>
</reference>
<protein>
    <submittedName>
        <fullName evidence="2">Uncharacterized protein</fullName>
    </submittedName>
</protein>
<evidence type="ECO:0000256" key="1">
    <source>
        <dbReference type="SAM" id="Phobius"/>
    </source>
</evidence>
<proteinExistence type="predicted"/>
<dbReference type="Proteomes" id="UP000280271">
    <property type="component" value="Unassembled WGS sequence"/>
</dbReference>
<sequence>MTIDLEKILQLKSNLSKIKLEQIYNYLIATIVVLILCISCFALTRPISVQKYHNVELLSEQHIHPLTQEMAENLKQQRQISLRQYFRLMHAYQKESVRAHRLPDAQEESL</sequence>
<dbReference type="EMBL" id="RCHC01000003">
    <property type="protein sequence ID" value="RLL23389.1"/>
    <property type="molecule type" value="Genomic_DNA"/>
</dbReference>
<keyword evidence="1" id="KW-1133">Transmembrane helix</keyword>
<keyword evidence="1" id="KW-0812">Transmembrane</keyword>
<dbReference type="RefSeq" id="WP_120373196.1">
    <property type="nucleotide sequence ID" value="NZ_RCHC01000003.1"/>
</dbReference>